<evidence type="ECO:0000256" key="1">
    <source>
        <dbReference type="SAM" id="MobiDB-lite"/>
    </source>
</evidence>
<protein>
    <submittedName>
        <fullName evidence="2">Uncharacterized protein</fullName>
    </submittedName>
</protein>
<evidence type="ECO:0000313" key="3">
    <source>
        <dbReference type="Proteomes" id="UP001501009"/>
    </source>
</evidence>
<name>A0ABP7JLC5_9ACTN</name>
<evidence type="ECO:0000313" key="2">
    <source>
        <dbReference type="EMBL" id="GAA3847278.1"/>
    </source>
</evidence>
<gene>
    <name evidence="2" type="ORF">GCM10022403_093690</name>
</gene>
<sequence>MRWSVQVSDIRGAVMRSPRGTTTEFTEPRVSIGIGDTLCQRAERAQQQPQAAHTAQRTVRRDGLGTGMDADDPPFTKRWAPFLREVGAAVQ</sequence>
<comment type="caution">
    <text evidence="2">The sequence shown here is derived from an EMBL/GenBank/DDBJ whole genome shotgun (WGS) entry which is preliminary data.</text>
</comment>
<dbReference type="Proteomes" id="UP001501009">
    <property type="component" value="Unassembled WGS sequence"/>
</dbReference>
<dbReference type="EMBL" id="BAABDE010000050">
    <property type="protein sequence ID" value="GAA3847278.1"/>
    <property type="molecule type" value="Genomic_DNA"/>
</dbReference>
<reference evidence="3" key="1">
    <citation type="journal article" date="2019" name="Int. J. Syst. Evol. Microbiol.">
        <title>The Global Catalogue of Microorganisms (GCM) 10K type strain sequencing project: providing services to taxonomists for standard genome sequencing and annotation.</title>
        <authorList>
            <consortium name="The Broad Institute Genomics Platform"/>
            <consortium name="The Broad Institute Genome Sequencing Center for Infectious Disease"/>
            <person name="Wu L."/>
            <person name="Ma J."/>
        </authorList>
    </citation>
    <scope>NUCLEOTIDE SEQUENCE [LARGE SCALE GENOMIC DNA]</scope>
    <source>
        <strain evidence="3">JCM 17138</strain>
    </source>
</reference>
<proteinExistence type="predicted"/>
<feature type="region of interest" description="Disordered" evidence="1">
    <location>
        <begin position="43"/>
        <end position="76"/>
    </location>
</feature>
<keyword evidence="3" id="KW-1185">Reference proteome</keyword>
<organism evidence="2 3">
    <name type="scientific">Streptomyces coacervatus</name>
    <dbReference type="NCBI Taxonomy" id="647381"/>
    <lineage>
        <taxon>Bacteria</taxon>
        <taxon>Bacillati</taxon>
        <taxon>Actinomycetota</taxon>
        <taxon>Actinomycetes</taxon>
        <taxon>Kitasatosporales</taxon>
        <taxon>Streptomycetaceae</taxon>
        <taxon>Streptomyces</taxon>
    </lineage>
</organism>
<feature type="compositionally biased region" description="Low complexity" evidence="1">
    <location>
        <begin position="45"/>
        <end position="56"/>
    </location>
</feature>
<accession>A0ABP7JLC5</accession>